<protein>
    <submittedName>
        <fullName evidence="2">Uncharacterized protein</fullName>
    </submittedName>
</protein>
<reference evidence="2 3" key="1">
    <citation type="journal article" date="2014" name="Genome Announc.">
        <title>Draft Genome Sequence of the Antitrypanosomally Active Sponge-Associated Bacterium Actinokineospora sp. Strain EG49.</title>
        <authorList>
            <person name="Harjes J."/>
            <person name="Ryu T."/>
            <person name="Abdelmohsen U.R."/>
            <person name="Moitinho-Silva L."/>
            <person name="Horn H."/>
            <person name="Ravasi T."/>
            <person name="Hentschel U."/>
        </authorList>
    </citation>
    <scope>NUCLEOTIDE SEQUENCE [LARGE SCALE GENOMIC DNA]</scope>
    <source>
        <strain evidence="2 3">EG49</strain>
    </source>
</reference>
<evidence type="ECO:0000313" key="3">
    <source>
        <dbReference type="Proteomes" id="UP000019277"/>
    </source>
</evidence>
<dbReference type="STRING" id="909613.UO65_5416"/>
<feature type="region of interest" description="Disordered" evidence="1">
    <location>
        <begin position="37"/>
        <end position="56"/>
    </location>
</feature>
<comment type="caution">
    <text evidence="2">The sequence shown here is derived from an EMBL/GenBank/DDBJ whole genome shotgun (WGS) entry which is preliminary data.</text>
</comment>
<evidence type="ECO:0000256" key="1">
    <source>
        <dbReference type="SAM" id="MobiDB-lite"/>
    </source>
</evidence>
<keyword evidence="3" id="KW-1185">Reference proteome</keyword>
<dbReference type="Proteomes" id="UP000019277">
    <property type="component" value="Unassembled WGS sequence"/>
</dbReference>
<sequence>MAPSLPHRVLDRSRRRVTRFDPQFIPGPRVSVVRPRIGCDLRPKAGHAGPPGRGTR</sequence>
<organism evidence="2 3">
    <name type="scientific">Actinokineospora spheciospongiae</name>
    <dbReference type="NCBI Taxonomy" id="909613"/>
    <lineage>
        <taxon>Bacteria</taxon>
        <taxon>Bacillati</taxon>
        <taxon>Actinomycetota</taxon>
        <taxon>Actinomycetes</taxon>
        <taxon>Pseudonocardiales</taxon>
        <taxon>Pseudonocardiaceae</taxon>
        <taxon>Actinokineospora</taxon>
    </lineage>
</organism>
<dbReference type="EMBL" id="AYXG01000209">
    <property type="protein sequence ID" value="EWC59326.1"/>
    <property type="molecule type" value="Genomic_DNA"/>
</dbReference>
<name>W7ISC3_9PSEU</name>
<accession>W7ISC3</accession>
<gene>
    <name evidence="2" type="ORF">UO65_5416</name>
</gene>
<proteinExistence type="predicted"/>
<evidence type="ECO:0000313" key="2">
    <source>
        <dbReference type="EMBL" id="EWC59326.1"/>
    </source>
</evidence>
<dbReference type="AlphaFoldDB" id="W7ISC3"/>